<dbReference type="Proteomes" id="UP001244564">
    <property type="component" value="Chromosome"/>
</dbReference>
<dbReference type="InterPro" id="IPR008841">
    <property type="entry name" value="Siphovirus-type_tail_N"/>
</dbReference>
<gene>
    <name evidence="2" type="ORF">QBO96_06330</name>
</gene>
<dbReference type="Pfam" id="PF05709">
    <property type="entry name" value="Sipho_tail"/>
    <property type="match status" value="1"/>
</dbReference>
<evidence type="ECO:0000313" key="3">
    <source>
        <dbReference type="Proteomes" id="UP001244564"/>
    </source>
</evidence>
<accession>A0ABY8KK58</accession>
<protein>
    <submittedName>
        <fullName evidence="2">Phage tail family protein</fullName>
    </submittedName>
</protein>
<keyword evidence="3" id="KW-1185">Reference proteome</keyword>
<feature type="domain" description="Siphovirus-type tail component RIFT-related" evidence="1">
    <location>
        <begin position="29"/>
        <end position="96"/>
    </location>
</feature>
<dbReference type="RefSeq" id="WP_279495542.1">
    <property type="nucleotide sequence ID" value="NZ_CP122283.1"/>
</dbReference>
<name>A0ABY8KK58_9BACI</name>
<dbReference type="EMBL" id="CP122283">
    <property type="protein sequence ID" value="WGF39878.1"/>
    <property type="molecule type" value="Genomic_DNA"/>
</dbReference>
<organism evidence="2 3">
    <name type="scientific">Lysinibacillus capsici</name>
    <dbReference type="NCBI Taxonomy" id="2115968"/>
    <lineage>
        <taxon>Bacteria</taxon>
        <taxon>Bacillati</taxon>
        <taxon>Bacillota</taxon>
        <taxon>Bacilli</taxon>
        <taxon>Bacillales</taxon>
        <taxon>Bacillaceae</taxon>
        <taxon>Lysinibacillus</taxon>
    </lineage>
</organism>
<proteinExistence type="predicted"/>
<sequence length="298" mass="34016">MAILETMGGVRHNLTDYGVPVLKIAPIDIVYNSENIKGQPGRNRTERFHGVRKLQLTLMVQAKDVTDTELLTDQLADILDGDEEFYIYQQLMTNSYGFEMPGQSSFTGALDAVEWTPHMYKRWKVERINNDAIEWKGLKGKRVIEFETSDLPYGETPFTSMQLLNKEWDLEQIAWGLGFKWDEDSPQFTFSSNDFMVKNYGQVTINPRYMPFRIALKGSFASYVQIENLTTGDVFRYSGTLSTNDTLVLDGVSYLKNGQQVTGQTNKKLISLKRGDNRFSISGGTVTSISFDFPFYFK</sequence>
<evidence type="ECO:0000259" key="1">
    <source>
        <dbReference type="Pfam" id="PF05709"/>
    </source>
</evidence>
<evidence type="ECO:0000313" key="2">
    <source>
        <dbReference type="EMBL" id="WGF39878.1"/>
    </source>
</evidence>
<reference evidence="2 3" key="1">
    <citation type="submission" date="2023-04" db="EMBL/GenBank/DDBJ databases">
        <title>Genomic of Lysinibacillus capsici TSBLM.</title>
        <authorList>
            <person name="Hu X.S."/>
            <person name="Yu C.H."/>
        </authorList>
    </citation>
    <scope>NUCLEOTIDE SEQUENCE [LARGE SCALE GENOMIC DNA]</scope>
    <source>
        <strain evidence="2 3">TSBLM</strain>
    </source>
</reference>